<name>A0A922SMG1_SPOEX</name>
<dbReference type="Pfam" id="PF13358">
    <property type="entry name" value="DDE_3"/>
    <property type="match status" value="1"/>
</dbReference>
<sequence>MKTPIKSEARKLIFNMINKFDVTNKDNEKIFNEKEQCLVTILEAIGTTYIFIQWLFFPGVSLATIKRIKKEGQLNNNIWSTPGKKRPHPSTVSNLDNFDICAIRNKINEFYTVKKQVPTIRNLLAELRDAIGFTGSRETLRRILHDNGYEFKKNSNERSLLIERYENVAWRRRFLRKMCNARQENKHIVYLDETYIHQNYKPKKSWQGPSTSGLVDKISAGKRHIIVHAGSKEGFVPNALLIYSTKSVIADYHHDMNATNFKKPSIVVMDNASYHTCQINKAPTTQTRKSVIQNWLRSQGVPFEDYLHELLCLVKKHKPDPIYEVDEILKQHGHEAFRLPPYHCDLNAIEMIWSLAKRRVASKNIGVTPGNLEQIIKDAFESVKVAVRAATETGDRDRRLRPETATIT</sequence>
<feature type="domain" description="Tc1-like transposase DDE" evidence="1">
    <location>
        <begin position="188"/>
        <end position="362"/>
    </location>
</feature>
<dbReference type="InterPro" id="IPR038717">
    <property type="entry name" value="Tc1-like_DDE_dom"/>
</dbReference>
<dbReference type="EMBL" id="JACEFF010000175">
    <property type="protein sequence ID" value="KAH9642811.1"/>
    <property type="molecule type" value="Genomic_DNA"/>
</dbReference>
<protein>
    <recommendedName>
        <fullName evidence="1">Tc1-like transposase DDE domain-containing protein</fullName>
    </recommendedName>
</protein>
<dbReference type="PANTHER" id="PTHR33939">
    <property type="entry name" value="PROTEIN CBG22215"/>
    <property type="match status" value="1"/>
</dbReference>
<dbReference type="InterPro" id="IPR036397">
    <property type="entry name" value="RNaseH_sf"/>
</dbReference>
<dbReference type="Proteomes" id="UP000814243">
    <property type="component" value="Unassembled WGS sequence"/>
</dbReference>
<organism evidence="2 3">
    <name type="scientific">Spodoptera exigua</name>
    <name type="common">Beet armyworm</name>
    <name type="synonym">Noctua fulgens</name>
    <dbReference type="NCBI Taxonomy" id="7107"/>
    <lineage>
        <taxon>Eukaryota</taxon>
        <taxon>Metazoa</taxon>
        <taxon>Ecdysozoa</taxon>
        <taxon>Arthropoda</taxon>
        <taxon>Hexapoda</taxon>
        <taxon>Insecta</taxon>
        <taxon>Pterygota</taxon>
        <taxon>Neoptera</taxon>
        <taxon>Endopterygota</taxon>
        <taxon>Lepidoptera</taxon>
        <taxon>Glossata</taxon>
        <taxon>Ditrysia</taxon>
        <taxon>Noctuoidea</taxon>
        <taxon>Noctuidae</taxon>
        <taxon>Amphipyrinae</taxon>
        <taxon>Spodoptera</taxon>
    </lineage>
</organism>
<evidence type="ECO:0000259" key="1">
    <source>
        <dbReference type="Pfam" id="PF13358"/>
    </source>
</evidence>
<accession>A0A922SMG1</accession>
<comment type="caution">
    <text evidence="2">The sequence shown here is derived from an EMBL/GenBank/DDBJ whole genome shotgun (WGS) entry which is preliminary data.</text>
</comment>
<gene>
    <name evidence="2" type="ORF">HF086_012305</name>
</gene>
<proteinExistence type="predicted"/>
<evidence type="ECO:0000313" key="3">
    <source>
        <dbReference type="Proteomes" id="UP000814243"/>
    </source>
</evidence>
<dbReference type="Gene3D" id="3.30.420.10">
    <property type="entry name" value="Ribonuclease H-like superfamily/Ribonuclease H"/>
    <property type="match status" value="1"/>
</dbReference>
<dbReference type="PANTHER" id="PTHR33939:SF1">
    <property type="entry name" value="DUF4371 DOMAIN-CONTAINING PROTEIN"/>
    <property type="match status" value="1"/>
</dbReference>
<evidence type="ECO:0000313" key="2">
    <source>
        <dbReference type="EMBL" id="KAH9642811.1"/>
    </source>
</evidence>
<reference evidence="2" key="1">
    <citation type="journal article" date="2021" name="G3 (Bethesda)">
        <title>Genome and transcriptome analysis of the beet armyworm Spodoptera exigua reveals targets for pest control. .</title>
        <authorList>
            <person name="Simon S."/>
            <person name="Breeschoten T."/>
            <person name="Jansen H.J."/>
            <person name="Dirks R.P."/>
            <person name="Schranz M.E."/>
            <person name="Ros V.I.D."/>
        </authorList>
    </citation>
    <scope>NUCLEOTIDE SEQUENCE</scope>
    <source>
        <strain evidence="2">TB_SE_WUR_2020</strain>
    </source>
</reference>
<dbReference type="AlphaFoldDB" id="A0A922SMG1"/>
<dbReference type="GO" id="GO:0003676">
    <property type="term" value="F:nucleic acid binding"/>
    <property type="evidence" value="ECO:0007669"/>
    <property type="project" value="InterPro"/>
</dbReference>